<evidence type="ECO:0000313" key="3">
    <source>
        <dbReference type="EMBL" id="WAR27465.1"/>
    </source>
</evidence>
<accession>A0ABY7FZR9</accession>
<keyword evidence="2" id="KW-0812">Transmembrane</keyword>
<proteinExistence type="predicted"/>
<feature type="compositionally biased region" description="Polar residues" evidence="1">
    <location>
        <begin position="23"/>
        <end position="50"/>
    </location>
</feature>
<name>A0ABY7FZR9_MYAAR</name>
<evidence type="ECO:0000256" key="1">
    <source>
        <dbReference type="SAM" id="MobiDB-lite"/>
    </source>
</evidence>
<gene>
    <name evidence="3" type="ORF">MAR_013169</name>
</gene>
<organism evidence="3 4">
    <name type="scientific">Mya arenaria</name>
    <name type="common">Soft-shell clam</name>
    <dbReference type="NCBI Taxonomy" id="6604"/>
    <lineage>
        <taxon>Eukaryota</taxon>
        <taxon>Metazoa</taxon>
        <taxon>Spiralia</taxon>
        <taxon>Lophotrochozoa</taxon>
        <taxon>Mollusca</taxon>
        <taxon>Bivalvia</taxon>
        <taxon>Autobranchia</taxon>
        <taxon>Heteroconchia</taxon>
        <taxon>Euheterodonta</taxon>
        <taxon>Imparidentia</taxon>
        <taxon>Neoheterodontei</taxon>
        <taxon>Myida</taxon>
        <taxon>Myoidea</taxon>
        <taxon>Myidae</taxon>
        <taxon>Mya</taxon>
    </lineage>
</organism>
<dbReference type="EMBL" id="CP111026">
    <property type="protein sequence ID" value="WAR27465.1"/>
    <property type="molecule type" value="Genomic_DNA"/>
</dbReference>
<sequence length="116" mass="13174">MPKTRKYMYNVEQTHNETKVQDGAQNKAFQSEATEVTSHTDTADRNTGQLGASVDAQNAVPDNALDLDYLDEGKENLRKRFGDFEFTKEDRYKLAFLILFPVTCFLIAVVVTSQYV</sequence>
<protein>
    <submittedName>
        <fullName evidence="3">Uncharacterized protein</fullName>
    </submittedName>
</protein>
<keyword evidence="2" id="KW-0472">Membrane</keyword>
<evidence type="ECO:0000313" key="4">
    <source>
        <dbReference type="Proteomes" id="UP001164746"/>
    </source>
</evidence>
<dbReference type="Proteomes" id="UP001164746">
    <property type="component" value="Chromosome 15"/>
</dbReference>
<keyword evidence="4" id="KW-1185">Reference proteome</keyword>
<reference evidence="3" key="1">
    <citation type="submission" date="2022-11" db="EMBL/GenBank/DDBJ databases">
        <title>Centuries of genome instability and evolution in soft-shell clam transmissible cancer (bioRxiv).</title>
        <authorList>
            <person name="Hart S.F.M."/>
            <person name="Yonemitsu M.A."/>
            <person name="Giersch R.M."/>
            <person name="Beal B.F."/>
            <person name="Arriagada G."/>
            <person name="Davis B.W."/>
            <person name="Ostrander E.A."/>
            <person name="Goff S.P."/>
            <person name="Metzger M.J."/>
        </authorList>
    </citation>
    <scope>NUCLEOTIDE SEQUENCE</scope>
    <source>
        <strain evidence="3">MELC-2E11</strain>
        <tissue evidence="3">Siphon/mantle</tissue>
    </source>
</reference>
<feature type="region of interest" description="Disordered" evidence="1">
    <location>
        <begin position="23"/>
        <end position="55"/>
    </location>
</feature>
<keyword evidence="2" id="KW-1133">Transmembrane helix</keyword>
<evidence type="ECO:0000256" key="2">
    <source>
        <dbReference type="SAM" id="Phobius"/>
    </source>
</evidence>
<feature type="transmembrane region" description="Helical" evidence="2">
    <location>
        <begin position="94"/>
        <end position="115"/>
    </location>
</feature>